<evidence type="ECO:0000256" key="1">
    <source>
        <dbReference type="SAM" id="Phobius"/>
    </source>
</evidence>
<evidence type="ECO:0000313" key="2">
    <source>
        <dbReference type="EMBL" id="MDY0393831.1"/>
    </source>
</evidence>
<reference evidence="2 3" key="1">
    <citation type="submission" date="2023-10" db="EMBL/GenBank/DDBJ databases">
        <title>Virgibacillus halophilus 5B73C genome.</title>
        <authorList>
            <person name="Miliotis G."/>
            <person name="Sengupta P."/>
            <person name="Hameed A."/>
            <person name="Chuvochina M."/>
            <person name="Mcdonagh F."/>
            <person name="Simpson A.C."/>
            <person name="Singh N.K."/>
            <person name="Rekha P.D."/>
            <person name="Raman K."/>
            <person name="Hugenholtz P."/>
            <person name="Venkateswaran K."/>
        </authorList>
    </citation>
    <scope>NUCLEOTIDE SEQUENCE [LARGE SCALE GENOMIC DNA]</scope>
    <source>
        <strain evidence="2 3">5B73C</strain>
    </source>
</reference>
<accession>A0ABU5C3E4</accession>
<organism evidence="2 3">
    <name type="scientific">Tigheibacillus halophilus</name>
    <dbReference type="NCBI Taxonomy" id="361280"/>
    <lineage>
        <taxon>Bacteria</taxon>
        <taxon>Bacillati</taxon>
        <taxon>Bacillota</taxon>
        <taxon>Bacilli</taxon>
        <taxon>Bacillales</taxon>
        <taxon>Bacillaceae</taxon>
        <taxon>Tigheibacillus</taxon>
    </lineage>
</organism>
<feature type="transmembrane region" description="Helical" evidence="1">
    <location>
        <begin position="45"/>
        <end position="75"/>
    </location>
</feature>
<keyword evidence="1" id="KW-0812">Transmembrane</keyword>
<dbReference type="InterPro" id="IPR003740">
    <property type="entry name" value="YitT"/>
</dbReference>
<dbReference type="Proteomes" id="UP001281447">
    <property type="component" value="Unassembled WGS sequence"/>
</dbReference>
<dbReference type="EMBL" id="JAWDIP010000003">
    <property type="protein sequence ID" value="MDY0393831.1"/>
    <property type="molecule type" value="Genomic_DNA"/>
</dbReference>
<evidence type="ECO:0000313" key="3">
    <source>
        <dbReference type="Proteomes" id="UP001281447"/>
    </source>
</evidence>
<keyword evidence="1" id="KW-0472">Membrane</keyword>
<sequence>MLSSQEYSSGWARALFSEQVARWGGTSLIARMCHNVLGWDLVRTIFVLDVLIVLSGLVVMGPLNTMYTIIALFVAKKSNRPDYRWSQSQKGSQYYFPSSTTYCGCNY</sequence>
<proteinExistence type="predicted"/>
<comment type="caution">
    <text evidence="2">The sequence shown here is derived from an EMBL/GenBank/DDBJ whole genome shotgun (WGS) entry which is preliminary data.</text>
</comment>
<keyword evidence="3" id="KW-1185">Reference proteome</keyword>
<gene>
    <name evidence="2" type="ORF">RWE15_04380</name>
</gene>
<dbReference type="Pfam" id="PF02588">
    <property type="entry name" value="YitT_membrane"/>
    <property type="match status" value="1"/>
</dbReference>
<keyword evidence="1" id="KW-1133">Transmembrane helix</keyword>
<name>A0ABU5C3E4_9BACI</name>
<protein>
    <submittedName>
        <fullName evidence="2">YitT family protein</fullName>
    </submittedName>
</protein>